<gene>
    <name evidence="1" type="ORF">OCOJLMKI_2242</name>
</gene>
<reference evidence="1" key="1">
    <citation type="journal article" date="2021" name="Front. Microbiol.">
        <title>Comprehensive Comparative Genomics and Phenotyping of Methylobacterium Species.</title>
        <authorList>
            <person name="Alessa O."/>
            <person name="Ogura Y."/>
            <person name="Fujitani Y."/>
            <person name="Takami H."/>
            <person name="Hayashi T."/>
            <person name="Sahin N."/>
            <person name="Tani A."/>
        </authorList>
    </citation>
    <scope>NUCLEOTIDE SEQUENCE</scope>
    <source>
        <strain evidence="1">DSM 19015</strain>
    </source>
</reference>
<keyword evidence="2" id="KW-1185">Reference proteome</keyword>
<comment type="caution">
    <text evidence="1">The sequence shown here is derived from an EMBL/GenBank/DDBJ whole genome shotgun (WGS) entry which is preliminary data.</text>
</comment>
<evidence type="ECO:0000313" key="2">
    <source>
        <dbReference type="Proteomes" id="UP001055125"/>
    </source>
</evidence>
<proteinExistence type="predicted"/>
<organism evidence="1 2">
    <name type="scientific">Methylobacterium iners</name>
    <dbReference type="NCBI Taxonomy" id="418707"/>
    <lineage>
        <taxon>Bacteria</taxon>
        <taxon>Pseudomonadati</taxon>
        <taxon>Pseudomonadota</taxon>
        <taxon>Alphaproteobacteria</taxon>
        <taxon>Hyphomicrobiales</taxon>
        <taxon>Methylobacteriaceae</taxon>
        <taxon>Methylobacterium</taxon>
    </lineage>
</organism>
<accession>A0ABQ4RW19</accession>
<protein>
    <submittedName>
        <fullName evidence="1">Uncharacterized protein</fullName>
    </submittedName>
</protein>
<dbReference type="Proteomes" id="UP001055125">
    <property type="component" value="Unassembled WGS sequence"/>
</dbReference>
<dbReference type="EMBL" id="BPQP01000032">
    <property type="protein sequence ID" value="GJD95033.1"/>
    <property type="molecule type" value="Genomic_DNA"/>
</dbReference>
<name>A0ABQ4RW19_9HYPH</name>
<reference evidence="1" key="2">
    <citation type="submission" date="2021-08" db="EMBL/GenBank/DDBJ databases">
        <authorList>
            <person name="Tani A."/>
            <person name="Ola A."/>
            <person name="Ogura Y."/>
            <person name="Katsura K."/>
            <person name="Hayashi T."/>
        </authorList>
    </citation>
    <scope>NUCLEOTIDE SEQUENCE</scope>
    <source>
        <strain evidence="1">DSM 19015</strain>
    </source>
</reference>
<sequence length="30" mass="3399">MSFLLFLVFVGPYLALAVLDYLALKRSQPL</sequence>
<evidence type="ECO:0000313" key="1">
    <source>
        <dbReference type="EMBL" id="GJD95033.1"/>
    </source>
</evidence>